<evidence type="ECO:0000256" key="2">
    <source>
        <dbReference type="ARBA" id="ARBA00022692"/>
    </source>
</evidence>
<feature type="transmembrane region" description="Helical" evidence="5">
    <location>
        <begin position="16"/>
        <end position="37"/>
    </location>
</feature>
<dbReference type="AlphaFoldDB" id="A0A8E7EKP1"/>
<dbReference type="Pfam" id="PF01741">
    <property type="entry name" value="MscL"/>
    <property type="match status" value="1"/>
</dbReference>
<dbReference type="GO" id="GO:0008381">
    <property type="term" value="F:mechanosensitive monoatomic ion channel activity"/>
    <property type="evidence" value="ECO:0007669"/>
    <property type="project" value="TreeGrafter"/>
</dbReference>
<reference evidence="6 7" key="1">
    <citation type="submission" date="2021-05" db="EMBL/GenBank/DDBJ databases">
        <title>A novel Methanospirillum isolate from a pyrite-forming mixed culture.</title>
        <authorList>
            <person name="Bunk B."/>
            <person name="Sproer C."/>
            <person name="Spring S."/>
            <person name="Pester M."/>
        </authorList>
    </citation>
    <scope>NUCLEOTIDE SEQUENCE [LARGE SCALE GENOMIC DNA]</scope>
    <source>
        <strain evidence="6 7">J.3.6.1-F.2.7.3</strain>
    </source>
</reference>
<protein>
    <submittedName>
        <fullName evidence="6">MscL family protein</fullName>
    </submittedName>
</protein>
<keyword evidence="2 5" id="KW-0812">Transmembrane</keyword>
<keyword evidence="4 5" id="KW-0472">Membrane</keyword>
<evidence type="ECO:0000313" key="7">
    <source>
        <dbReference type="Proteomes" id="UP000680656"/>
    </source>
</evidence>
<dbReference type="GO" id="GO:0016020">
    <property type="term" value="C:membrane"/>
    <property type="evidence" value="ECO:0007669"/>
    <property type="project" value="UniProtKB-SubCell"/>
</dbReference>
<proteinExistence type="predicted"/>
<evidence type="ECO:0000256" key="3">
    <source>
        <dbReference type="ARBA" id="ARBA00022989"/>
    </source>
</evidence>
<dbReference type="KEGG" id="mrtj:KHC33_04355"/>
<comment type="subcellular location">
    <subcellularLocation>
        <location evidence="1">Membrane</location>
        <topology evidence="1">Multi-pass membrane protein</topology>
    </subcellularLocation>
</comment>
<evidence type="ECO:0000256" key="4">
    <source>
        <dbReference type="ARBA" id="ARBA00023136"/>
    </source>
</evidence>
<dbReference type="EMBL" id="CP075546">
    <property type="protein sequence ID" value="QVV89745.1"/>
    <property type="molecule type" value="Genomic_DNA"/>
</dbReference>
<gene>
    <name evidence="6" type="ORF">KHC33_04355</name>
</gene>
<dbReference type="Gene3D" id="1.10.1200.120">
    <property type="entry name" value="Large-conductance mechanosensitive channel, MscL, domain 1"/>
    <property type="match status" value="1"/>
</dbReference>
<feature type="transmembrane region" description="Helical" evidence="5">
    <location>
        <begin position="71"/>
        <end position="93"/>
    </location>
</feature>
<dbReference type="PANTHER" id="PTHR30266">
    <property type="entry name" value="MECHANOSENSITIVE CHANNEL MSCL"/>
    <property type="match status" value="1"/>
</dbReference>
<dbReference type="SUPFAM" id="SSF81330">
    <property type="entry name" value="Gated mechanosensitive channel"/>
    <property type="match status" value="1"/>
</dbReference>
<dbReference type="InterPro" id="IPR036019">
    <property type="entry name" value="MscL_channel"/>
</dbReference>
<keyword evidence="7" id="KW-1185">Reference proteome</keyword>
<evidence type="ECO:0000313" key="6">
    <source>
        <dbReference type="EMBL" id="QVV89745.1"/>
    </source>
</evidence>
<dbReference type="PANTHER" id="PTHR30266:SF2">
    <property type="entry name" value="LARGE-CONDUCTANCE MECHANOSENSITIVE CHANNEL"/>
    <property type="match status" value="1"/>
</dbReference>
<dbReference type="RefSeq" id="WP_214420533.1">
    <property type="nucleotide sequence ID" value="NZ_CP075546.1"/>
</dbReference>
<accession>A0A8E7EKP1</accession>
<name>A0A8E7EKP1_9EURY</name>
<organism evidence="6 7">
    <name type="scientific">Methanospirillum purgamenti</name>
    <dbReference type="NCBI Taxonomy" id="2834276"/>
    <lineage>
        <taxon>Archaea</taxon>
        <taxon>Methanobacteriati</taxon>
        <taxon>Methanobacteriota</taxon>
        <taxon>Stenosarchaea group</taxon>
        <taxon>Methanomicrobia</taxon>
        <taxon>Methanomicrobiales</taxon>
        <taxon>Methanospirillaceae</taxon>
        <taxon>Methanospirillum</taxon>
    </lineage>
</organism>
<dbReference type="Proteomes" id="UP000680656">
    <property type="component" value="Chromosome"/>
</dbReference>
<dbReference type="InterPro" id="IPR037673">
    <property type="entry name" value="MSC/AndL"/>
</dbReference>
<evidence type="ECO:0000256" key="5">
    <source>
        <dbReference type="SAM" id="Phobius"/>
    </source>
</evidence>
<keyword evidence="3 5" id="KW-1133">Transmembrane helix</keyword>
<evidence type="ECO:0000256" key="1">
    <source>
        <dbReference type="ARBA" id="ARBA00004141"/>
    </source>
</evidence>
<sequence>MSLLAEFFEFLKEYKVVALAVAFIMGVAATALVKSFVDNLIMPIIGVLTPSGNWKEAVLPVGPINFGIGPFGAECINFIIIAIVVFMIAKVVMGEEKVEKK</sequence>
<dbReference type="GeneID" id="65096389"/>